<organism evidence="1 2">
    <name type="scientific">Hexamita inflata</name>
    <dbReference type="NCBI Taxonomy" id="28002"/>
    <lineage>
        <taxon>Eukaryota</taxon>
        <taxon>Metamonada</taxon>
        <taxon>Diplomonadida</taxon>
        <taxon>Hexamitidae</taxon>
        <taxon>Hexamitinae</taxon>
        <taxon>Hexamita</taxon>
    </lineage>
</organism>
<keyword evidence="2" id="KW-1185">Reference proteome</keyword>
<evidence type="ECO:0000313" key="1">
    <source>
        <dbReference type="EMBL" id="CAL5985736.1"/>
    </source>
</evidence>
<dbReference type="Proteomes" id="UP001642409">
    <property type="component" value="Unassembled WGS sequence"/>
</dbReference>
<sequence>MIVIKYILLYQTFSISEFLFCYNYVYDSPFQENLSLNMSTAFTFDGISTRSKCTETQNVIFRHVNSSVVQLQLNLDVDTQQTSFALFFYVFKNVEIQNSVINLNLKNGSDKDASLLVHTAPEFAISVFATAYNVNQYHLII</sequence>
<protein>
    <submittedName>
        <fullName evidence="1">Hypothetical_protein</fullName>
    </submittedName>
</protein>
<evidence type="ECO:0000313" key="2">
    <source>
        <dbReference type="Proteomes" id="UP001642409"/>
    </source>
</evidence>
<dbReference type="EMBL" id="CAXDID020000019">
    <property type="protein sequence ID" value="CAL5985736.1"/>
    <property type="molecule type" value="Genomic_DNA"/>
</dbReference>
<proteinExistence type="predicted"/>
<reference evidence="1 2" key="1">
    <citation type="submission" date="2024-07" db="EMBL/GenBank/DDBJ databases">
        <authorList>
            <person name="Akdeniz Z."/>
        </authorList>
    </citation>
    <scope>NUCLEOTIDE SEQUENCE [LARGE SCALE GENOMIC DNA]</scope>
</reference>
<comment type="caution">
    <text evidence="1">The sequence shown here is derived from an EMBL/GenBank/DDBJ whole genome shotgun (WGS) entry which is preliminary data.</text>
</comment>
<accession>A0ABP1H498</accession>
<name>A0ABP1H498_9EUKA</name>
<gene>
    <name evidence="1" type="ORF">HINF_LOCUS9073</name>
</gene>